<proteinExistence type="predicted"/>
<protein>
    <submittedName>
        <fullName evidence="1">Jg26904 protein</fullName>
    </submittedName>
</protein>
<organism evidence="1 2">
    <name type="scientific">Pararge aegeria aegeria</name>
    <dbReference type="NCBI Taxonomy" id="348720"/>
    <lineage>
        <taxon>Eukaryota</taxon>
        <taxon>Metazoa</taxon>
        <taxon>Ecdysozoa</taxon>
        <taxon>Arthropoda</taxon>
        <taxon>Hexapoda</taxon>
        <taxon>Insecta</taxon>
        <taxon>Pterygota</taxon>
        <taxon>Neoptera</taxon>
        <taxon>Endopterygota</taxon>
        <taxon>Lepidoptera</taxon>
        <taxon>Glossata</taxon>
        <taxon>Ditrysia</taxon>
        <taxon>Papilionoidea</taxon>
        <taxon>Nymphalidae</taxon>
        <taxon>Satyrinae</taxon>
        <taxon>Satyrini</taxon>
        <taxon>Parargina</taxon>
        <taxon>Pararge</taxon>
    </lineage>
</organism>
<sequence length="64" mass="7431">CIEARWLSRVSDTPEVPFDKAMAEAALRELAAEPAFVRSDRIHLLTECRVPRSRVILARRYMPY</sequence>
<evidence type="ECO:0000313" key="2">
    <source>
        <dbReference type="Proteomes" id="UP000838756"/>
    </source>
</evidence>
<dbReference type="EMBL" id="CAKXAJ010011863">
    <property type="protein sequence ID" value="CAH2215516.1"/>
    <property type="molecule type" value="Genomic_DNA"/>
</dbReference>
<reference evidence="1" key="1">
    <citation type="submission" date="2022-03" db="EMBL/GenBank/DDBJ databases">
        <authorList>
            <person name="Lindestad O."/>
        </authorList>
    </citation>
    <scope>NUCLEOTIDE SEQUENCE</scope>
</reference>
<dbReference type="AlphaFoldDB" id="A0A8S4QS59"/>
<accession>A0A8S4QS59</accession>
<evidence type="ECO:0000313" key="1">
    <source>
        <dbReference type="EMBL" id="CAH2215516.1"/>
    </source>
</evidence>
<keyword evidence="2" id="KW-1185">Reference proteome</keyword>
<feature type="non-terminal residue" evidence="1">
    <location>
        <position position="1"/>
    </location>
</feature>
<dbReference type="Proteomes" id="UP000838756">
    <property type="component" value="Unassembled WGS sequence"/>
</dbReference>
<name>A0A8S4QS59_9NEOP</name>
<gene>
    <name evidence="1" type="primary">jg26904</name>
    <name evidence="1" type="ORF">PAEG_LOCUS3650</name>
</gene>
<comment type="caution">
    <text evidence="1">The sequence shown here is derived from an EMBL/GenBank/DDBJ whole genome shotgun (WGS) entry which is preliminary data.</text>
</comment>